<reference evidence="1" key="1">
    <citation type="submission" date="2021-02" db="EMBL/GenBank/DDBJ databases">
        <authorList>
            <consortium name="DOE Joint Genome Institute"/>
            <person name="Ahrendt S."/>
            <person name="Looney B.P."/>
            <person name="Miyauchi S."/>
            <person name="Morin E."/>
            <person name="Drula E."/>
            <person name="Courty P.E."/>
            <person name="Chicoki N."/>
            <person name="Fauchery L."/>
            <person name="Kohler A."/>
            <person name="Kuo A."/>
            <person name="Labutti K."/>
            <person name="Pangilinan J."/>
            <person name="Lipzen A."/>
            <person name="Riley R."/>
            <person name="Andreopoulos W."/>
            <person name="He G."/>
            <person name="Johnson J."/>
            <person name="Barry K.W."/>
            <person name="Grigoriev I.V."/>
            <person name="Nagy L."/>
            <person name="Hibbett D."/>
            <person name="Henrissat B."/>
            <person name="Matheny P.B."/>
            <person name="Labbe J."/>
            <person name="Martin F."/>
        </authorList>
    </citation>
    <scope>NUCLEOTIDE SEQUENCE</scope>
    <source>
        <strain evidence="1">FP105234-sp</strain>
    </source>
</reference>
<evidence type="ECO:0000313" key="1">
    <source>
        <dbReference type="EMBL" id="KAI0048092.1"/>
    </source>
</evidence>
<reference evidence="1" key="2">
    <citation type="journal article" date="2022" name="New Phytol.">
        <title>Evolutionary transition to the ectomycorrhizal habit in the genomes of a hyperdiverse lineage of mushroom-forming fungi.</title>
        <authorList>
            <person name="Looney B."/>
            <person name="Miyauchi S."/>
            <person name="Morin E."/>
            <person name="Drula E."/>
            <person name="Courty P.E."/>
            <person name="Kohler A."/>
            <person name="Kuo A."/>
            <person name="LaButti K."/>
            <person name="Pangilinan J."/>
            <person name="Lipzen A."/>
            <person name="Riley R."/>
            <person name="Andreopoulos W."/>
            <person name="He G."/>
            <person name="Johnson J."/>
            <person name="Nolan M."/>
            <person name="Tritt A."/>
            <person name="Barry K.W."/>
            <person name="Grigoriev I.V."/>
            <person name="Nagy L.G."/>
            <person name="Hibbett D."/>
            <person name="Henrissat B."/>
            <person name="Matheny P.B."/>
            <person name="Labbe J."/>
            <person name="Martin F.M."/>
        </authorList>
    </citation>
    <scope>NUCLEOTIDE SEQUENCE</scope>
    <source>
        <strain evidence="1">FP105234-sp</strain>
    </source>
</reference>
<dbReference type="EMBL" id="MU275892">
    <property type="protein sequence ID" value="KAI0048092.1"/>
    <property type="molecule type" value="Genomic_DNA"/>
</dbReference>
<name>A0ACB8RW40_9AGAM</name>
<comment type="caution">
    <text evidence="1">The sequence shown here is derived from an EMBL/GenBank/DDBJ whole genome shotgun (WGS) entry which is preliminary data.</text>
</comment>
<proteinExistence type="predicted"/>
<evidence type="ECO:0000313" key="2">
    <source>
        <dbReference type="Proteomes" id="UP000814033"/>
    </source>
</evidence>
<sequence>MPTIDPDISSKQVEAVGAMLAESFLGHMFPHEDAADLVCRRIMQFPNGLPDDDFNYPWGLVIPSPPNMPGAFAVSTSIDFFPRDHLTADPQAVPPSPPFVISDFKVPALGTTQVIPQLLWIPYKDTKRKLEPVMAPVFFVATDRTVGIPLLTATTAQSNPKILLNPDHCPFGDKSTLKVVTWFLGYKRKEYKTEEGKPGAKVNLRQTDGPHASLSRILQSVAVHLKTRIEDMQRNHKSHLDETCPLDSARPGHQWWSDRGGLIGVSLEAIVLVGLVAVSPGAVMPILEVRG</sequence>
<dbReference type="Proteomes" id="UP000814033">
    <property type="component" value="Unassembled WGS sequence"/>
</dbReference>
<gene>
    <name evidence="1" type="ORF">FA95DRAFT_1605524</name>
</gene>
<organism evidence="1 2">
    <name type="scientific">Auriscalpium vulgare</name>
    <dbReference type="NCBI Taxonomy" id="40419"/>
    <lineage>
        <taxon>Eukaryota</taxon>
        <taxon>Fungi</taxon>
        <taxon>Dikarya</taxon>
        <taxon>Basidiomycota</taxon>
        <taxon>Agaricomycotina</taxon>
        <taxon>Agaricomycetes</taxon>
        <taxon>Russulales</taxon>
        <taxon>Auriscalpiaceae</taxon>
        <taxon>Auriscalpium</taxon>
    </lineage>
</organism>
<keyword evidence="2" id="KW-1185">Reference proteome</keyword>
<protein>
    <submittedName>
        <fullName evidence="1">Uncharacterized protein</fullName>
    </submittedName>
</protein>
<accession>A0ACB8RW40</accession>